<dbReference type="RefSeq" id="WP_354010303.1">
    <property type="nucleotide sequence ID" value="NZ_JBEWTA010000001.1"/>
</dbReference>
<accession>A0ABV2SDT5</accession>
<protein>
    <submittedName>
        <fullName evidence="2">Uncharacterized protein</fullName>
    </submittedName>
</protein>
<sequence>MKKSTPGALTLVLSLLSVTLHAASLPIEERYVAVTTRPYFHPAYEFGDGRAGGWCFDTALFRLDGDDIQQVSIEGKIHSQQLTDVIPDLDGYPDKPVPTETFDQHDGRRTFCAPYILRGPDLSELSASARYIFSDKHQQAELHSIATEAEAVPSFRF</sequence>
<proteinExistence type="predicted"/>
<feature type="chain" id="PRO_5045099967" evidence="1">
    <location>
        <begin position="23"/>
        <end position="157"/>
    </location>
</feature>
<comment type="caution">
    <text evidence="2">The sequence shown here is derived from an EMBL/GenBank/DDBJ whole genome shotgun (WGS) entry which is preliminary data.</text>
</comment>
<reference evidence="2 3" key="1">
    <citation type="submission" date="2024-06" db="EMBL/GenBank/DDBJ databases">
        <title>Genomic Encyclopedia of Type Strains, Phase V (KMG-V): Genome sequencing to study the core and pangenomes of soil and plant-associated prokaryotes.</title>
        <authorList>
            <person name="Whitman W."/>
        </authorList>
    </citation>
    <scope>NUCLEOTIDE SEQUENCE [LARGE SCALE GENOMIC DNA]</scope>
    <source>
        <strain evidence="2 3">NE40</strain>
    </source>
</reference>
<keyword evidence="1" id="KW-0732">Signal</keyword>
<feature type="signal peptide" evidence="1">
    <location>
        <begin position="1"/>
        <end position="22"/>
    </location>
</feature>
<gene>
    <name evidence="2" type="ORF">V5J35_001124</name>
</gene>
<evidence type="ECO:0000256" key="1">
    <source>
        <dbReference type="SAM" id="SignalP"/>
    </source>
</evidence>
<keyword evidence="3" id="KW-1185">Reference proteome</keyword>
<evidence type="ECO:0000313" key="2">
    <source>
        <dbReference type="EMBL" id="MET4755932.1"/>
    </source>
</evidence>
<name>A0ABV2SDT5_9GAMM</name>
<dbReference type="Proteomes" id="UP001549366">
    <property type="component" value="Unassembled WGS sequence"/>
</dbReference>
<organism evidence="2 3">
    <name type="scientific">Endozoicomonas lisbonensis</name>
    <dbReference type="NCBI Taxonomy" id="3120522"/>
    <lineage>
        <taxon>Bacteria</taxon>
        <taxon>Pseudomonadati</taxon>
        <taxon>Pseudomonadota</taxon>
        <taxon>Gammaproteobacteria</taxon>
        <taxon>Oceanospirillales</taxon>
        <taxon>Endozoicomonadaceae</taxon>
        <taxon>Endozoicomonas</taxon>
    </lineage>
</organism>
<evidence type="ECO:0000313" key="3">
    <source>
        <dbReference type="Proteomes" id="UP001549366"/>
    </source>
</evidence>
<dbReference type="EMBL" id="JBEWTB010000002">
    <property type="protein sequence ID" value="MET4755932.1"/>
    <property type="molecule type" value="Genomic_DNA"/>
</dbReference>